<accession>A0ABX1N313</accession>
<keyword evidence="4" id="KW-1185">Reference proteome</keyword>
<feature type="region of interest" description="Disordered" evidence="1">
    <location>
        <begin position="139"/>
        <end position="161"/>
    </location>
</feature>
<dbReference type="InterPro" id="IPR011093">
    <property type="entry name" value="TraI_2_C"/>
</dbReference>
<protein>
    <recommendedName>
        <fullName evidence="2">Putative conjugal transfer nickase/helicase TraI C-terminal domain-containing protein</fullName>
    </recommendedName>
</protein>
<reference evidence="3" key="1">
    <citation type="submission" date="2019-12" db="EMBL/GenBank/DDBJ databases">
        <title>Comparative genomics gives insights into the taxonomy of the Azoarcus-Aromatoleum group and reveals separate origins of nif in the plant-associated Azoarcus and non-plant-associated Aromatoleum sub-groups.</title>
        <authorList>
            <person name="Lafos M."/>
            <person name="Maluk M."/>
            <person name="Batista M."/>
            <person name="Junghare M."/>
            <person name="Carmona M."/>
            <person name="Faoro H."/>
            <person name="Cruz L.M."/>
            <person name="Battistoni F."/>
            <person name="De Souza E."/>
            <person name="Pedrosa F."/>
            <person name="Chen W.-M."/>
            <person name="Poole P.S."/>
            <person name="Dixon R.A."/>
            <person name="James E.K."/>
        </authorList>
    </citation>
    <scope>NUCLEOTIDE SEQUENCE</scope>
    <source>
        <strain evidence="3">U120</strain>
    </source>
</reference>
<evidence type="ECO:0000256" key="1">
    <source>
        <dbReference type="SAM" id="MobiDB-lite"/>
    </source>
</evidence>
<dbReference type="Proteomes" id="UP000601990">
    <property type="component" value="Unassembled WGS sequence"/>
</dbReference>
<gene>
    <name evidence="3" type="ORF">GO608_09975</name>
</gene>
<name>A0ABX1N313_9RHOO</name>
<dbReference type="InterPro" id="IPR036390">
    <property type="entry name" value="WH_DNA-bd_sf"/>
</dbReference>
<proteinExistence type="predicted"/>
<dbReference type="Pfam" id="PF07515">
    <property type="entry name" value="TraI_2_C"/>
    <property type="match status" value="1"/>
</dbReference>
<evidence type="ECO:0000259" key="2">
    <source>
        <dbReference type="Pfam" id="PF07515"/>
    </source>
</evidence>
<dbReference type="EMBL" id="WTVH01000017">
    <property type="protein sequence ID" value="NMF93654.1"/>
    <property type="molecule type" value="Genomic_DNA"/>
</dbReference>
<sequence length="161" mass="17009">MPKTDADGGKSDHEAPGEAACRFMAWLQQGIADGSIPYNEAGAPVHFVPEGMALVSPRTFREFAALYGDDGNGLDPGTSPSDKQGIGIQRQVIKAHWHLVGPGNSNVHHFGVIGRGGKRVGKLAAVVIQHPERWFNPVPPSNPSVVPFVDPKSSEPPGACS</sequence>
<comment type="caution">
    <text evidence="3">The sequence shown here is derived from an EMBL/GenBank/DDBJ whole genome shotgun (WGS) entry which is preliminary data.</text>
</comment>
<feature type="domain" description="Putative conjugal transfer nickase/helicase TraI C-terminal" evidence="2">
    <location>
        <begin position="21"/>
        <end position="145"/>
    </location>
</feature>
<evidence type="ECO:0000313" key="4">
    <source>
        <dbReference type="Proteomes" id="UP000601990"/>
    </source>
</evidence>
<dbReference type="SUPFAM" id="SSF46785">
    <property type="entry name" value="Winged helix' DNA-binding domain"/>
    <property type="match status" value="1"/>
</dbReference>
<organism evidence="3 4">
    <name type="scientific">Aromatoleum buckelii</name>
    <dbReference type="NCBI Taxonomy" id="200254"/>
    <lineage>
        <taxon>Bacteria</taxon>
        <taxon>Pseudomonadati</taxon>
        <taxon>Pseudomonadota</taxon>
        <taxon>Betaproteobacteria</taxon>
        <taxon>Rhodocyclales</taxon>
        <taxon>Rhodocyclaceae</taxon>
        <taxon>Aromatoleum</taxon>
    </lineage>
</organism>
<evidence type="ECO:0000313" key="3">
    <source>
        <dbReference type="EMBL" id="NMF93654.1"/>
    </source>
</evidence>